<proteinExistence type="predicted"/>
<evidence type="ECO:0000256" key="1">
    <source>
        <dbReference type="SAM" id="Phobius"/>
    </source>
</evidence>
<gene>
    <name evidence="3" type="ORF">LCGC14_1050990</name>
    <name evidence="2" type="ORF">LCGC14_1297660</name>
</gene>
<organism evidence="3">
    <name type="scientific">marine sediment metagenome</name>
    <dbReference type="NCBI Taxonomy" id="412755"/>
    <lineage>
        <taxon>unclassified sequences</taxon>
        <taxon>metagenomes</taxon>
        <taxon>ecological metagenomes</taxon>
    </lineage>
</organism>
<name>A0A0F9Q6Z6_9ZZZZ</name>
<evidence type="ECO:0000313" key="3">
    <source>
        <dbReference type="EMBL" id="KKN09006.1"/>
    </source>
</evidence>
<feature type="transmembrane region" description="Helical" evidence="1">
    <location>
        <begin position="110"/>
        <end position="132"/>
    </location>
</feature>
<keyword evidence="1" id="KW-0472">Membrane</keyword>
<dbReference type="AlphaFoldDB" id="A0A0F9Q6Z6"/>
<comment type="caution">
    <text evidence="3">The sequence shown here is derived from an EMBL/GenBank/DDBJ whole genome shotgun (WGS) entry which is preliminary data.</text>
</comment>
<reference evidence="3" key="1">
    <citation type="journal article" date="2015" name="Nature">
        <title>Complex archaea that bridge the gap between prokaryotes and eukaryotes.</title>
        <authorList>
            <person name="Spang A."/>
            <person name="Saw J.H."/>
            <person name="Jorgensen S.L."/>
            <person name="Zaremba-Niedzwiedzka K."/>
            <person name="Martijn J."/>
            <person name="Lind A.E."/>
            <person name="van Eijk R."/>
            <person name="Schleper C."/>
            <person name="Guy L."/>
            <person name="Ettema T.J."/>
        </authorList>
    </citation>
    <scope>NUCLEOTIDE SEQUENCE</scope>
</reference>
<feature type="transmembrane region" description="Helical" evidence="1">
    <location>
        <begin position="172"/>
        <end position="196"/>
    </location>
</feature>
<sequence>MPPTVTQKVNVVLQFFTKNFRGFNSVMAKNQEEFKKTTMASGGLNKRLGGMNNLGARLAHRTRKLTHGMRGFRMEMLGVMFFGMMINRVFTGLLRTSLEWAGVTEILTQALGILFLPIALVLLDWAIFFLEIVSDMPDATKKWIGVMVLLGAALGAAIFLVGTFALGIGSMILAFGSLVTPLGLVLAGLTAITLLIMGPQILDWFEDLVDKVKIGDESLKSFGLSSNVLDKLKERLANFNIDKFIKVGKDIGQKILDGIVENLDKVEDVIGKLVEAFIEFIANNFGKFVEIGGRIATAILSGVIAGLGNLISKGLGIEGRTSAAGVQKGLFGGKESIFAPGARAFQQGGVVPGNLGTPVPIIAHAGERIIPAGKNGGSIVINATYNVNVSDKREFEIMLRENNIKLSEDVRRLVKT</sequence>
<keyword evidence="1" id="KW-1133">Transmembrane helix</keyword>
<keyword evidence="1" id="KW-0812">Transmembrane</keyword>
<evidence type="ECO:0000313" key="2">
    <source>
        <dbReference type="EMBL" id="KKM84588.1"/>
    </source>
</evidence>
<evidence type="ECO:0008006" key="4">
    <source>
        <dbReference type="Google" id="ProtNLM"/>
    </source>
</evidence>
<accession>A0A0F9Q6Z6</accession>
<feature type="transmembrane region" description="Helical" evidence="1">
    <location>
        <begin position="71"/>
        <end position="90"/>
    </location>
</feature>
<dbReference type="EMBL" id="LAZR01007542">
    <property type="protein sequence ID" value="KKM84588.1"/>
    <property type="molecule type" value="Genomic_DNA"/>
</dbReference>
<protein>
    <recommendedName>
        <fullName evidence="4">Phage tail tape measure protein domain-containing protein</fullName>
    </recommendedName>
</protein>
<feature type="transmembrane region" description="Helical" evidence="1">
    <location>
        <begin position="144"/>
        <end position="166"/>
    </location>
</feature>
<dbReference type="EMBL" id="LAZR01004394">
    <property type="protein sequence ID" value="KKN09006.1"/>
    <property type="molecule type" value="Genomic_DNA"/>
</dbReference>